<gene>
    <name evidence="1" type="ORF">Salmuc_05421</name>
</gene>
<keyword evidence="2" id="KW-1185">Reference proteome</keyword>
<proteinExistence type="predicted"/>
<accession>S9Q837</accession>
<dbReference type="EMBL" id="APVH01000068">
    <property type="protein sequence ID" value="EPX75783.1"/>
    <property type="molecule type" value="Genomic_DNA"/>
</dbReference>
<protein>
    <recommendedName>
        <fullName evidence="3">MarR family transcriptional regulator</fullName>
    </recommendedName>
</protein>
<name>S9Q837_9RHOB</name>
<dbReference type="AlphaFoldDB" id="S9Q837"/>
<dbReference type="Proteomes" id="UP000015347">
    <property type="component" value="Unassembled WGS sequence"/>
</dbReference>
<evidence type="ECO:0008006" key="3">
    <source>
        <dbReference type="Google" id="ProtNLM"/>
    </source>
</evidence>
<evidence type="ECO:0000313" key="2">
    <source>
        <dbReference type="Proteomes" id="UP000015347"/>
    </source>
</evidence>
<reference evidence="2" key="1">
    <citation type="journal article" date="2014" name="Stand. Genomic Sci.">
        <title>Genome sequence of the exopolysaccharide-producing Salipiger mucosus type strain (DSM 16094(T)), a moderately halophilic member of the Roseobacter clade.</title>
        <authorList>
            <person name="Riedel T."/>
            <person name="Spring S."/>
            <person name="Fiebig A."/>
            <person name="Petersen J."/>
            <person name="Kyrpides N.C."/>
            <person name="Goker M."/>
            <person name="Klenk H.P."/>
        </authorList>
    </citation>
    <scope>NUCLEOTIDE SEQUENCE [LARGE SCALE GENOMIC DNA]</scope>
    <source>
        <strain evidence="2">DSM 16094</strain>
    </source>
</reference>
<organism evidence="1 2">
    <name type="scientific">Salipiger mucosus DSM 16094</name>
    <dbReference type="NCBI Taxonomy" id="1123237"/>
    <lineage>
        <taxon>Bacteria</taxon>
        <taxon>Pseudomonadati</taxon>
        <taxon>Pseudomonadota</taxon>
        <taxon>Alphaproteobacteria</taxon>
        <taxon>Rhodobacterales</taxon>
        <taxon>Roseobacteraceae</taxon>
        <taxon>Salipiger</taxon>
    </lineage>
</organism>
<comment type="caution">
    <text evidence="1">The sequence shown here is derived from an EMBL/GenBank/DDBJ whole genome shotgun (WGS) entry which is preliminary data.</text>
</comment>
<sequence>MRRKVATLQYKGWVTRAEDGRLAVARRAAHDLEDATGETIAYLAALLTVFQACHPLDDRSPSQNDF</sequence>
<evidence type="ECO:0000313" key="1">
    <source>
        <dbReference type="EMBL" id="EPX75783.1"/>
    </source>
</evidence>
<dbReference type="HOGENOM" id="CLU_2828726_0_0_5"/>